<protein>
    <submittedName>
        <fullName evidence="2">Probable oxidoreductase</fullName>
    </submittedName>
</protein>
<dbReference type="SUPFAM" id="SSF51735">
    <property type="entry name" value="NAD(P)-binding Rossmann-fold domains"/>
    <property type="match status" value="1"/>
</dbReference>
<reference evidence="2 3" key="1">
    <citation type="journal article" date="2018" name="Biodegradation">
        <title>1,4-Dioxane degradation characteristics of Rhodococcus aetherivorans JCM 14343.</title>
        <authorList>
            <person name="Inoue D."/>
            <person name="Tsunoda T."/>
            <person name="Yamamoto N."/>
            <person name="Ike M."/>
            <person name="Sei K."/>
        </authorList>
    </citation>
    <scope>NUCLEOTIDE SEQUENCE [LARGE SCALE GENOMIC DNA]</scope>
    <source>
        <strain evidence="2 3">JCM 14343</strain>
    </source>
</reference>
<dbReference type="Gene3D" id="3.40.50.720">
    <property type="entry name" value="NAD(P)-binding Rossmann-like Domain"/>
    <property type="match status" value="1"/>
</dbReference>
<evidence type="ECO:0000313" key="3">
    <source>
        <dbReference type="Proteomes" id="UP000325466"/>
    </source>
</evidence>
<evidence type="ECO:0000256" key="1">
    <source>
        <dbReference type="ARBA" id="ARBA00023002"/>
    </source>
</evidence>
<dbReference type="Pfam" id="PF00106">
    <property type="entry name" value="adh_short"/>
    <property type="match status" value="2"/>
</dbReference>
<dbReference type="PANTHER" id="PTHR43157">
    <property type="entry name" value="PHOSPHATIDYLINOSITOL-GLYCAN BIOSYNTHESIS CLASS F PROTEIN-RELATED"/>
    <property type="match status" value="1"/>
</dbReference>
<evidence type="ECO:0000313" key="2">
    <source>
        <dbReference type="EMBL" id="GES34846.1"/>
    </source>
</evidence>
<keyword evidence="1" id="KW-0560">Oxidoreductase</keyword>
<name>A0ABQ0YE94_9NOCA</name>
<dbReference type="Proteomes" id="UP000325466">
    <property type="component" value="Unassembled WGS sequence"/>
</dbReference>
<dbReference type="PANTHER" id="PTHR43157:SF31">
    <property type="entry name" value="PHOSPHATIDYLINOSITOL-GLYCAN BIOSYNTHESIS CLASS F PROTEIN"/>
    <property type="match status" value="1"/>
</dbReference>
<proteinExistence type="predicted"/>
<dbReference type="EMBL" id="BLAH01000004">
    <property type="protein sequence ID" value="GES34846.1"/>
    <property type="molecule type" value="Genomic_DNA"/>
</dbReference>
<gene>
    <name evidence="2" type="ORF">RAJCM14343_0089</name>
</gene>
<accession>A0ABQ0YE94</accession>
<dbReference type="InterPro" id="IPR036291">
    <property type="entry name" value="NAD(P)-bd_dom_sf"/>
</dbReference>
<sequence length="289" mass="31170">MSKTVLVTGGGRGLGRATAEKLAARGHRVLLTARTRAAAEDATEAIQRTDPDARVEPRWVDLSSLEQVRFFGVAEAERGEPIDVLLHVAGILQTSKERRLTVDGHEETLAVNVLAPFLLTALLLPALERSPSARVVTVGSRLHLPGSRGAPVDFDFADVQLEHGYNPERAYKNSKLAVMWFTYELQRRLAGRPITANAVCPGFVPTTAAASTRGLMRLFMAHVLPHMPFATSVDAATDSLVFTAVDPSLDGVGGKFFGECHEIDSSAQSHDVAQAGRFWTIAEHLTGLA</sequence>
<dbReference type="InterPro" id="IPR002347">
    <property type="entry name" value="SDR_fam"/>
</dbReference>
<keyword evidence="3" id="KW-1185">Reference proteome</keyword>
<organism evidence="2 3">
    <name type="scientific">Rhodococcus aetherivorans</name>
    <dbReference type="NCBI Taxonomy" id="191292"/>
    <lineage>
        <taxon>Bacteria</taxon>
        <taxon>Bacillati</taxon>
        <taxon>Actinomycetota</taxon>
        <taxon>Actinomycetes</taxon>
        <taxon>Mycobacteriales</taxon>
        <taxon>Nocardiaceae</taxon>
        <taxon>Rhodococcus</taxon>
    </lineage>
</organism>
<dbReference type="RefSeq" id="WP_043798976.1">
    <property type="nucleotide sequence ID" value="NZ_BAAAYP010000015.1"/>
</dbReference>
<comment type="caution">
    <text evidence="2">The sequence shown here is derived from an EMBL/GenBank/DDBJ whole genome shotgun (WGS) entry which is preliminary data.</text>
</comment>
<dbReference type="PRINTS" id="PR00081">
    <property type="entry name" value="GDHRDH"/>
</dbReference>